<gene>
    <name evidence="1" type="ORF">F1649_22505</name>
</gene>
<organism evidence="1 2">
    <name type="scientific">Arcticibacter tournemirensis</name>
    <dbReference type="NCBI Taxonomy" id="699437"/>
    <lineage>
        <taxon>Bacteria</taxon>
        <taxon>Pseudomonadati</taxon>
        <taxon>Bacteroidota</taxon>
        <taxon>Sphingobacteriia</taxon>
        <taxon>Sphingobacteriales</taxon>
        <taxon>Sphingobacteriaceae</taxon>
        <taxon>Arcticibacter</taxon>
    </lineage>
</organism>
<dbReference type="RefSeq" id="WP_141814025.1">
    <property type="nucleotide sequence ID" value="NZ_VFPL01000001.1"/>
</dbReference>
<sequence length="116" mass="13176">MSAVAKVFYSTYAILLEIAYRVWKVRHKYGFSIGDMAFLMDTPVSFLKKIENPTLNVPPSSLKTNAGEYQLSPKQKIAYYNLDQIDFTRAIFTDEPLDVLVPSTPLPNDRIEVEVA</sequence>
<evidence type="ECO:0000313" key="1">
    <source>
        <dbReference type="EMBL" id="KAA8473911.1"/>
    </source>
</evidence>
<dbReference type="InterPro" id="IPR010982">
    <property type="entry name" value="Lambda_DNA-bd_dom_sf"/>
</dbReference>
<proteinExistence type="predicted"/>
<protein>
    <submittedName>
        <fullName evidence="1">Uncharacterized protein</fullName>
    </submittedName>
</protein>
<dbReference type="AlphaFoldDB" id="A0A5M9GJD7"/>
<evidence type="ECO:0000313" key="2">
    <source>
        <dbReference type="Proteomes" id="UP000322918"/>
    </source>
</evidence>
<keyword evidence="2" id="KW-1185">Reference proteome</keyword>
<accession>A0A5M9GJD7</accession>
<dbReference type="SUPFAM" id="SSF47413">
    <property type="entry name" value="lambda repressor-like DNA-binding domains"/>
    <property type="match status" value="1"/>
</dbReference>
<comment type="caution">
    <text evidence="1">The sequence shown here is derived from an EMBL/GenBank/DDBJ whole genome shotgun (WGS) entry which is preliminary data.</text>
</comment>
<dbReference type="EMBL" id="VWNE01000069">
    <property type="protein sequence ID" value="KAA8473911.1"/>
    <property type="molecule type" value="Genomic_DNA"/>
</dbReference>
<dbReference type="GO" id="GO:0003677">
    <property type="term" value="F:DNA binding"/>
    <property type="evidence" value="ECO:0007669"/>
    <property type="project" value="InterPro"/>
</dbReference>
<dbReference type="OrthoDB" id="751410at2"/>
<name>A0A5M9GJD7_9SPHI</name>
<reference evidence="1 2" key="1">
    <citation type="submission" date="2019-09" db="EMBL/GenBank/DDBJ databases">
        <title>Pararcticibacter amylolyticus gen. nov., sp. nov., isolated from a rottenly hemp rope, and reclassification of Pedobacter tournemirensis as Pararcticibacter tournemirensis comb. nov.</title>
        <authorList>
            <person name="Cai Y."/>
        </authorList>
    </citation>
    <scope>NUCLEOTIDE SEQUENCE [LARGE SCALE GENOMIC DNA]</scope>
    <source>
        <strain evidence="1 2">TF5-37.2-LB10</strain>
    </source>
</reference>
<dbReference type="Proteomes" id="UP000322918">
    <property type="component" value="Unassembled WGS sequence"/>
</dbReference>